<dbReference type="EMBL" id="CP049811">
    <property type="protein sequence ID" value="QIK39872.1"/>
    <property type="molecule type" value="Genomic_DNA"/>
</dbReference>
<feature type="domain" description="Transglycosylase SLT" evidence="1">
    <location>
        <begin position="12"/>
        <end position="189"/>
    </location>
</feature>
<organism evidence="2 3">
    <name type="scientific">Pontivivens nitratireducens</name>
    <dbReference type="NCBI Taxonomy" id="2758038"/>
    <lineage>
        <taxon>Bacteria</taxon>
        <taxon>Pseudomonadati</taxon>
        <taxon>Pseudomonadota</taxon>
        <taxon>Alphaproteobacteria</taxon>
        <taxon>Rhodobacterales</taxon>
        <taxon>Paracoccaceae</taxon>
        <taxon>Pontivivens</taxon>
    </lineage>
</organism>
<dbReference type="AlphaFoldDB" id="A0A6G7VIV5"/>
<name>A0A6G7VIV5_9RHOB</name>
<evidence type="ECO:0000313" key="2">
    <source>
        <dbReference type="EMBL" id="QIK39872.1"/>
    </source>
</evidence>
<dbReference type="InterPro" id="IPR023346">
    <property type="entry name" value="Lysozyme-like_dom_sf"/>
</dbReference>
<evidence type="ECO:0000259" key="1">
    <source>
        <dbReference type="Pfam" id="PF19489"/>
    </source>
</evidence>
<gene>
    <name evidence="2" type="ORF">G8E03_03285</name>
</gene>
<dbReference type="PROSITE" id="PS51257">
    <property type="entry name" value="PROKAR_LIPOPROTEIN"/>
    <property type="match status" value="1"/>
</dbReference>
<reference evidence="2 3" key="1">
    <citation type="submission" date="2020-03" db="EMBL/GenBank/DDBJ databases">
        <title>Complete genome sequence of Monaibacterium sp. ALG8 with diverse plasmids.</title>
        <authorList>
            <person name="Sun C."/>
        </authorList>
    </citation>
    <scope>NUCLEOTIDE SEQUENCE [LARGE SCALE GENOMIC DNA]</scope>
    <source>
        <strain evidence="2 3">ALG8</strain>
    </source>
</reference>
<keyword evidence="3" id="KW-1185">Reference proteome</keyword>
<dbReference type="Gene3D" id="1.10.530.10">
    <property type="match status" value="1"/>
</dbReference>
<dbReference type="KEGG" id="mon:G8E03_03285"/>
<dbReference type="Pfam" id="PF19489">
    <property type="entry name" value="SLT_4"/>
    <property type="match status" value="1"/>
</dbReference>
<protein>
    <submittedName>
        <fullName evidence="2">Transglycosylase SLT domain-containing protein</fullName>
    </submittedName>
</protein>
<dbReference type="Proteomes" id="UP000500791">
    <property type="component" value="Chromosome"/>
</dbReference>
<accession>A0A6G7VIV5</accession>
<dbReference type="SUPFAM" id="SSF53955">
    <property type="entry name" value="Lysozyme-like"/>
    <property type="match status" value="1"/>
</dbReference>
<sequence>MRFSPFARMAGIAILSLLAACGERDRSVAQRGDAPTNTLNICAIFAERPHWRSDVETASLRYGTPVPVMMGIMWRESRFQQHASPGTTSAYGYAQAIDATWDWYKDSSGNRNARRDNFADAADFVGWYMTQTGRQNGLDFTDSFAHYLAYHEGHRGFAQGTYWQKEFLLNAASQVQMMSGAYALQLNACPSRTA</sequence>
<dbReference type="InterPro" id="IPR045795">
    <property type="entry name" value="SLT_4"/>
</dbReference>
<dbReference type="RefSeq" id="WP_166188636.1">
    <property type="nucleotide sequence ID" value="NZ_CP049811.1"/>
</dbReference>
<dbReference type="CDD" id="cd00442">
    <property type="entry name" value="Lyz-like"/>
    <property type="match status" value="1"/>
</dbReference>
<evidence type="ECO:0000313" key="3">
    <source>
        <dbReference type="Proteomes" id="UP000500791"/>
    </source>
</evidence>
<proteinExistence type="predicted"/>